<dbReference type="EMBL" id="CAXAMN010005413">
    <property type="protein sequence ID" value="CAK9013645.1"/>
    <property type="molecule type" value="Genomic_DNA"/>
</dbReference>
<dbReference type="CDD" id="cd00051">
    <property type="entry name" value="EFh"/>
    <property type="match status" value="1"/>
</dbReference>
<dbReference type="InterPro" id="IPR043203">
    <property type="entry name" value="VGCC_Ca_Na"/>
</dbReference>
<feature type="transmembrane region" description="Helical" evidence="6">
    <location>
        <begin position="275"/>
        <end position="306"/>
    </location>
</feature>
<feature type="region of interest" description="Disordered" evidence="5">
    <location>
        <begin position="620"/>
        <end position="676"/>
    </location>
</feature>
<dbReference type="Pfam" id="PF00520">
    <property type="entry name" value="Ion_trans"/>
    <property type="match status" value="1"/>
</dbReference>
<keyword evidence="2 6" id="KW-0812">Transmembrane</keyword>
<evidence type="ECO:0000313" key="8">
    <source>
        <dbReference type="EMBL" id="CAK9013645.1"/>
    </source>
</evidence>
<evidence type="ECO:0000256" key="4">
    <source>
        <dbReference type="ARBA" id="ARBA00023136"/>
    </source>
</evidence>
<evidence type="ECO:0000256" key="2">
    <source>
        <dbReference type="ARBA" id="ARBA00022692"/>
    </source>
</evidence>
<feature type="transmembrane region" description="Helical" evidence="6">
    <location>
        <begin position="575"/>
        <end position="603"/>
    </location>
</feature>
<dbReference type="PANTHER" id="PTHR10037:SF62">
    <property type="entry name" value="SODIUM CHANNEL PROTEIN 60E"/>
    <property type="match status" value="1"/>
</dbReference>
<evidence type="ECO:0000256" key="1">
    <source>
        <dbReference type="ARBA" id="ARBA00004141"/>
    </source>
</evidence>
<keyword evidence="4 6" id="KW-0472">Membrane</keyword>
<dbReference type="Gene3D" id="1.10.238.10">
    <property type="entry name" value="EF-hand"/>
    <property type="match status" value="1"/>
</dbReference>
<comment type="caution">
    <text evidence="8">The sequence shown here is derived from an EMBL/GenBank/DDBJ whole genome shotgun (WGS) entry which is preliminary data.</text>
</comment>
<feature type="domain" description="Ion transport" evidence="7">
    <location>
        <begin position="169"/>
        <end position="380"/>
    </location>
</feature>
<sequence>MSPVLAAVDEVHQELLQLVEEQRRTWEESLRTTLERLRRPSTQLFSERLRSTEQLKPDEEVIDPTGTEDLHKDTMEILFGTAKESDAQLSTMITPTSPRLLTSNTMKAFLKEDEKSKRNAFNQKLRGYVDATAATLVLLNGAVMLVEFELEGRINGTIVGSGEDAQVPQFQQFLEVARVVDNAFVFVFLVEWICRIVLDKWNFLRDFANWFDTLLVFIGLVEFVVSLTMEEASAASRSIVLLRMMRVLKSLRAIRMARSLRFLRGLRLLVKACQCFLPSLCWSMVLLGLMMTIGALLLGNLLSTFVLDPTLNEADRRWLWERYGTAYRASYTLFEITFAGSWPTLTRPVMSKASDAFVIFFVFYITVVVFAVIRVIGAVFLKDTLDAAQNDAEQLVIDRLQKKQQFVKKLEGIFNSIDEGKDGLITEERLSAILEIPQVEAYFQTMDLDVREGRALFHLIDNGDGEVTLDEFIDGIMRCKGPARAIDQVGNLPGMEWGWRHDVMYGHGDAPHNNPAYVFSHSAVFPHGVHLAVFNGRQLFRKIFVLPSFDLFLVVFLALRFLLSCVVFRRLRFSPLCFCFSLLSCQFSRVFCFLVFCVCFAFPTCRVRVVRVYVSCLAPPPPPPHRPSPQPPAPAGSVPRRTSAASFGGQCSSPDFNGESEDMPHRTPERMSERMPEDMQTICQIEGQKDVRRYASQNVRLNIRREARKNVRRYARKNAERMFQCMPKNLPD</sequence>
<reference evidence="8 9" key="1">
    <citation type="submission" date="2024-02" db="EMBL/GenBank/DDBJ databases">
        <authorList>
            <person name="Chen Y."/>
            <person name="Shah S."/>
            <person name="Dougan E. K."/>
            <person name="Thang M."/>
            <person name="Chan C."/>
        </authorList>
    </citation>
    <scope>NUCLEOTIDE SEQUENCE [LARGE SCALE GENOMIC DNA]</scope>
</reference>
<proteinExistence type="predicted"/>
<dbReference type="InterPro" id="IPR011992">
    <property type="entry name" value="EF-hand-dom_pair"/>
</dbReference>
<dbReference type="InterPro" id="IPR002048">
    <property type="entry name" value="EF_hand_dom"/>
</dbReference>
<protein>
    <recommendedName>
        <fullName evidence="7">Ion transport domain-containing protein</fullName>
    </recommendedName>
</protein>
<evidence type="ECO:0000256" key="3">
    <source>
        <dbReference type="ARBA" id="ARBA00022989"/>
    </source>
</evidence>
<accession>A0ABP0JGW1</accession>
<dbReference type="InterPro" id="IPR005821">
    <property type="entry name" value="Ion_trans_dom"/>
</dbReference>
<keyword evidence="3 6" id="KW-1133">Transmembrane helix</keyword>
<feature type="transmembrane region" description="Helical" evidence="6">
    <location>
        <begin position="357"/>
        <end position="381"/>
    </location>
</feature>
<dbReference type="InterPro" id="IPR027359">
    <property type="entry name" value="Volt_channel_dom_sf"/>
</dbReference>
<dbReference type="SUPFAM" id="SSF47473">
    <property type="entry name" value="EF-hand"/>
    <property type="match status" value="1"/>
</dbReference>
<feature type="compositionally biased region" description="Pro residues" evidence="5">
    <location>
        <begin position="620"/>
        <end position="634"/>
    </location>
</feature>
<gene>
    <name evidence="8" type="ORF">CCMP2556_LOCUS11358</name>
</gene>
<evidence type="ECO:0000256" key="6">
    <source>
        <dbReference type="SAM" id="Phobius"/>
    </source>
</evidence>
<feature type="compositionally biased region" description="Polar residues" evidence="5">
    <location>
        <begin position="643"/>
        <end position="655"/>
    </location>
</feature>
<dbReference type="SUPFAM" id="SSF81324">
    <property type="entry name" value="Voltage-gated potassium channels"/>
    <property type="match status" value="1"/>
</dbReference>
<evidence type="ECO:0000259" key="7">
    <source>
        <dbReference type="Pfam" id="PF00520"/>
    </source>
</evidence>
<name>A0ABP0JGW1_9DINO</name>
<comment type="subcellular location">
    <subcellularLocation>
        <location evidence="1">Membrane</location>
        <topology evidence="1">Multi-pass membrane protein</topology>
    </subcellularLocation>
</comment>
<evidence type="ECO:0000256" key="5">
    <source>
        <dbReference type="SAM" id="MobiDB-lite"/>
    </source>
</evidence>
<dbReference type="Gene3D" id="1.20.120.350">
    <property type="entry name" value="Voltage-gated potassium channels. Chain C"/>
    <property type="match status" value="1"/>
</dbReference>
<evidence type="ECO:0000313" key="9">
    <source>
        <dbReference type="Proteomes" id="UP001642484"/>
    </source>
</evidence>
<organism evidence="8 9">
    <name type="scientific">Durusdinium trenchii</name>
    <dbReference type="NCBI Taxonomy" id="1381693"/>
    <lineage>
        <taxon>Eukaryota</taxon>
        <taxon>Sar</taxon>
        <taxon>Alveolata</taxon>
        <taxon>Dinophyceae</taxon>
        <taxon>Suessiales</taxon>
        <taxon>Symbiodiniaceae</taxon>
        <taxon>Durusdinium</taxon>
    </lineage>
</organism>
<feature type="transmembrane region" description="Helical" evidence="6">
    <location>
        <begin position="326"/>
        <end position="345"/>
    </location>
</feature>
<dbReference type="PANTHER" id="PTHR10037">
    <property type="entry name" value="VOLTAGE-GATED CATION CHANNEL CALCIUM AND SODIUM"/>
    <property type="match status" value="1"/>
</dbReference>
<feature type="transmembrane region" description="Helical" evidence="6">
    <location>
        <begin position="543"/>
        <end position="563"/>
    </location>
</feature>
<dbReference type="Proteomes" id="UP001642484">
    <property type="component" value="Unassembled WGS sequence"/>
</dbReference>
<dbReference type="Gene3D" id="1.10.287.70">
    <property type="match status" value="1"/>
</dbReference>
<feature type="compositionally biased region" description="Basic and acidic residues" evidence="5">
    <location>
        <begin position="662"/>
        <end position="676"/>
    </location>
</feature>
<keyword evidence="9" id="KW-1185">Reference proteome</keyword>